<protein>
    <recommendedName>
        <fullName evidence="4">DUF2868 domain-containing protein</fullName>
    </recommendedName>
</protein>
<comment type="caution">
    <text evidence="2">The sequence shown here is derived from an EMBL/GenBank/DDBJ whole genome shotgun (WGS) entry which is preliminary data.</text>
</comment>
<dbReference type="InterPro" id="IPR021296">
    <property type="entry name" value="DUF2868"/>
</dbReference>
<keyword evidence="1" id="KW-0472">Membrane</keyword>
<keyword evidence="1" id="KW-0812">Transmembrane</keyword>
<dbReference type="STRING" id="1121937.GCA_000423125_00231"/>
<dbReference type="AlphaFoldDB" id="A0A3C1KSG2"/>
<organism evidence="2 3">
    <name type="scientific">Haliea salexigens</name>
    <dbReference type="NCBI Taxonomy" id="287487"/>
    <lineage>
        <taxon>Bacteria</taxon>
        <taxon>Pseudomonadati</taxon>
        <taxon>Pseudomonadota</taxon>
        <taxon>Gammaproteobacteria</taxon>
        <taxon>Cellvibrionales</taxon>
        <taxon>Halieaceae</taxon>
        <taxon>Haliea</taxon>
    </lineage>
</organism>
<feature type="transmembrane region" description="Helical" evidence="1">
    <location>
        <begin position="280"/>
        <end position="302"/>
    </location>
</feature>
<evidence type="ECO:0008006" key="4">
    <source>
        <dbReference type="Google" id="ProtNLM"/>
    </source>
</evidence>
<gene>
    <name evidence="2" type="ORF">DCP75_18195</name>
</gene>
<proteinExistence type="predicted"/>
<evidence type="ECO:0000313" key="2">
    <source>
        <dbReference type="EMBL" id="HAN29615.1"/>
    </source>
</evidence>
<reference evidence="2 3" key="1">
    <citation type="journal article" date="2018" name="Nat. Biotechnol.">
        <title>A standardized bacterial taxonomy based on genome phylogeny substantially revises the tree of life.</title>
        <authorList>
            <person name="Parks D.H."/>
            <person name="Chuvochina M."/>
            <person name="Waite D.W."/>
            <person name="Rinke C."/>
            <person name="Skarshewski A."/>
            <person name="Chaumeil P.A."/>
            <person name="Hugenholtz P."/>
        </authorList>
    </citation>
    <scope>NUCLEOTIDE SEQUENCE [LARGE SCALE GENOMIC DNA]</scope>
    <source>
        <strain evidence="2">UBA9158</strain>
    </source>
</reference>
<dbReference type="Proteomes" id="UP000259273">
    <property type="component" value="Unassembled WGS sequence"/>
</dbReference>
<sequence length="376" mass="41581">MPVPVQGELPVSYTSVQPANTEDMAIASPDISDLYHLAGQLQHDRDLPLDQLRQRDREIGQGCGGKGDWQRLRYWLHAVDPEAHHQLAWAGGANPAILLNVLALIAGFGAMAGLLLGSTQALVNVLFWLLLFVGLQWLLMAGSLLALLQLLRGRVPPASPVQPMRWVLHRRWPDSRALREAQPLLRLLFLRHGQTVGALFAAGAAVAFIVLPAVDNYGFVWGSTYPLSDQFMQWLVNSLARPWRELLPGATIDPELLRASRYHAALQVLDAQRLERMRGWWGFLLLCLLVYSLLPRVCLYALSRWLYRRQLIASLLGYPGVERVLARMQAPLVATGGRADAMPPAAESTDSGGLRDDVPRAAWPRALLLEVAGAFG</sequence>
<name>A0A3C1KSG2_9GAMM</name>
<evidence type="ECO:0000313" key="3">
    <source>
        <dbReference type="Proteomes" id="UP000259273"/>
    </source>
</evidence>
<accession>A0A3C1KSG2</accession>
<feature type="transmembrane region" description="Helical" evidence="1">
    <location>
        <begin position="196"/>
        <end position="214"/>
    </location>
</feature>
<evidence type="ECO:0000256" key="1">
    <source>
        <dbReference type="SAM" id="Phobius"/>
    </source>
</evidence>
<feature type="transmembrane region" description="Helical" evidence="1">
    <location>
        <begin position="125"/>
        <end position="148"/>
    </location>
</feature>
<dbReference type="EMBL" id="DMND01000243">
    <property type="protein sequence ID" value="HAN29615.1"/>
    <property type="molecule type" value="Genomic_DNA"/>
</dbReference>
<keyword evidence="1" id="KW-1133">Transmembrane helix</keyword>
<dbReference type="Pfam" id="PF11067">
    <property type="entry name" value="DUF2868"/>
    <property type="match status" value="1"/>
</dbReference>
<feature type="transmembrane region" description="Helical" evidence="1">
    <location>
        <begin position="97"/>
        <end position="119"/>
    </location>
</feature>
<feature type="non-terminal residue" evidence="2">
    <location>
        <position position="376"/>
    </location>
</feature>